<evidence type="ECO:0000313" key="2">
    <source>
        <dbReference type="Proteomes" id="UP000460435"/>
    </source>
</evidence>
<sequence>MGCCKAPIIIDTGGGEESPGGGLVDSVTGEGVIDVTPTQGDPVVSVAPGADGEVLVTDGTTVEWAKPFDAGSHAPTFSNENGVSVAIGYDYSWIRVYDRVFAHGFIRATVATANAFSSISVDLPVPSTGSNNLVTGVITAVQNVVDAPVTVGSVNYTPTDPQVVNFWLRAANTNQHSIHYSFSYQAAV</sequence>
<evidence type="ECO:0000313" key="1">
    <source>
        <dbReference type="EMBL" id="NDL58637.1"/>
    </source>
</evidence>
<organism evidence="1 2">
    <name type="scientific">Phytoactinopolyspora mesophila</name>
    <dbReference type="NCBI Taxonomy" id="2650750"/>
    <lineage>
        <taxon>Bacteria</taxon>
        <taxon>Bacillati</taxon>
        <taxon>Actinomycetota</taxon>
        <taxon>Actinomycetes</taxon>
        <taxon>Jiangellales</taxon>
        <taxon>Jiangellaceae</taxon>
        <taxon>Phytoactinopolyspora</taxon>
    </lineage>
</organism>
<dbReference type="Proteomes" id="UP000460435">
    <property type="component" value="Unassembled WGS sequence"/>
</dbReference>
<accession>A0A7K3M6G8</accession>
<dbReference type="RefSeq" id="WP_162451329.1">
    <property type="nucleotide sequence ID" value="NZ_WLZY01000005.1"/>
</dbReference>
<dbReference type="EMBL" id="WLZY01000005">
    <property type="protein sequence ID" value="NDL58637.1"/>
    <property type="molecule type" value="Genomic_DNA"/>
</dbReference>
<dbReference type="AlphaFoldDB" id="A0A7K3M6G8"/>
<gene>
    <name evidence="1" type="ORF">F7O44_16330</name>
</gene>
<proteinExistence type="predicted"/>
<keyword evidence="2" id="KW-1185">Reference proteome</keyword>
<protein>
    <submittedName>
        <fullName evidence="1">Uncharacterized protein</fullName>
    </submittedName>
</protein>
<comment type="caution">
    <text evidence="1">The sequence shown here is derived from an EMBL/GenBank/DDBJ whole genome shotgun (WGS) entry which is preliminary data.</text>
</comment>
<reference evidence="1 2" key="1">
    <citation type="submission" date="2019-11" db="EMBL/GenBank/DDBJ databases">
        <authorList>
            <person name="Li X.-J."/>
            <person name="Feng X.-M."/>
        </authorList>
    </citation>
    <scope>NUCLEOTIDE SEQUENCE [LARGE SCALE GENOMIC DNA]</scope>
    <source>
        <strain evidence="1 2">XMNu-373</strain>
    </source>
</reference>
<name>A0A7K3M6G8_9ACTN</name>